<evidence type="ECO:0000313" key="1">
    <source>
        <dbReference type="EMBL" id="KAG8008837.1"/>
    </source>
</evidence>
<protein>
    <submittedName>
        <fullName evidence="1">Parvalbumin alpha</fullName>
    </submittedName>
</protein>
<dbReference type="EMBL" id="CM024806">
    <property type="protein sequence ID" value="KAG8008837.1"/>
    <property type="molecule type" value="Genomic_DNA"/>
</dbReference>
<accession>A0ACB7F385</accession>
<comment type="caution">
    <text evidence="1">The sequence shown here is derived from an EMBL/GenBank/DDBJ whole genome shotgun (WGS) entry which is preliminary data.</text>
</comment>
<organism evidence="1 2">
    <name type="scientific">Nibea albiflora</name>
    <name type="common">Yellow drum</name>
    <name type="synonym">Corvina albiflora</name>
    <dbReference type="NCBI Taxonomy" id="240163"/>
    <lineage>
        <taxon>Eukaryota</taxon>
        <taxon>Metazoa</taxon>
        <taxon>Chordata</taxon>
        <taxon>Craniata</taxon>
        <taxon>Vertebrata</taxon>
        <taxon>Euteleostomi</taxon>
        <taxon>Actinopterygii</taxon>
        <taxon>Neopterygii</taxon>
        <taxon>Teleostei</taxon>
        <taxon>Neoteleostei</taxon>
        <taxon>Acanthomorphata</taxon>
        <taxon>Eupercaria</taxon>
        <taxon>Sciaenidae</taxon>
        <taxon>Nibea</taxon>
    </lineage>
</organism>
<dbReference type="Proteomes" id="UP000805704">
    <property type="component" value="Chromosome 18"/>
</dbReference>
<keyword evidence="2" id="KW-1185">Reference proteome</keyword>
<reference evidence="1" key="1">
    <citation type="submission" date="2020-04" db="EMBL/GenBank/DDBJ databases">
        <title>A chromosome-scale assembly and high-density genetic map of the yellow drum (Nibea albiflora) genome.</title>
        <authorList>
            <person name="Xu D."/>
            <person name="Zhang W."/>
            <person name="Chen R."/>
            <person name="Tan P."/>
            <person name="Wang L."/>
            <person name="Song H."/>
            <person name="Tian L."/>
            <person name="Zhu Q."/>
            <person name="Wang B."/>
        </authorList>
    </citation>
    <scope>NUCLEOTIDE SEQUENCE</scope>
    <source>
        <strain evidence="1">ZJHYS-2018</strain>
    </source>
</reference>
<name>A0ACB7F385_NIBAL</name>
<evidence type="ECO:0000313" key="2">
    <source>
        <dbReference type="Proteomes" id="UP000805704"/>
    </source>
</evidence>
<proteinExistence type="predicted"/>
<gene>
    <name evidence="1" type="ORF">GBF38_010478</name>
</gene>
<sequence length="282" mass="31600">MDPGMTRVTCTTVSTAEISLLNFSSSMPRPPRLRVAVLQFNPIKRHNVGSCPSTSGEMGPVCSSKSQSFNGEWLHRGEQDRCKATGGYILPVYKSWKEGEGQLYQETLNRVSSTGQDVLKGENGDWSVTALHNMDDFRPQVKKVAVAMGASLTEQDIERMPRGMKTQGAFNYSRFLEYMRQFKTSEEREDAIKKAFMKLDKDSSGYIEWNEIKYILSTVPTAAPSAPLSDEEAEAVIQAADTDGDGRIDYRGEGLFNTLVYFPVVTTKEFSDMVKMEKKPRK</sequence>